<gene>
    <name evidence="1" type="ORF">L195_g039491</name>
</gene>
<evidence type="ECO:0000313" key="2">
    <source>
        <dbReference type="Proteomes" id="UP000236291"/>
    </source>
</evidence>
<dbReference type="EMBL" id="ASHM01044131">
    <property type="protein sequence ID" value="PNX83448.1"/>
    <property type="molecule type" value="Genomic_DNA"/>
</dbReference>
<sequence length="216" mass="24840">MSHIDAQEEPFETHMLAEEVECWCSEVEQCEAKRGSFSRGQQLRRDKWGRQFTVSGVRDLHVIEGSTINYNVVGVEAFEGEEFESGLRPEIRVAQQKGVCFRWWRCFGSRQLDSKIESRRIRSCEVASCVWFLSESPEDVSNVPSKGVEREAEKVDDVLRDYDFRLNCHLGKANVVAYESGRKSLCESALVTKEIEMIEQFRDQSLVCGENTNNVR</sequence>
<name>A0A2K3LY43_TRIPR</name>
<organism evidence="1 2">
    <name type="scientific">Trifolium pratense</name>
    <name type="common">Red clover</name>
    <dbReference type="NCBI Taxonomy" id="57577"/>
    <lineage>
        <taxon>Eukaryota</taxon>
        <taxon>Viridiplantae</taxon>
        <taxon>Streptophyta</taxon>
        <taxon>Embryophyta</taxon>
        <taxon>Tracheophyta</taxon>
        <taxon>Spermatophyta</taxon>
        <taxon>Magnoliopsida</taxon>
        <taxon>eudicotyledons</taxon>
        <taxon>Gunneridae</taxon>
        <taxon>Pentapetalae</taxon>
        <taxon>rosids</taxon>
        <taxon>fabids</taxon>
        <taxon>Fabales</taxon>
        <taxon>Fabaceae</taxon>
        <taxon>Papilionoideae</taxon>
        <taxon>50 kb inversion clade</taxon>
        <taxon>NPAAA clade</taxon>
        <taxon>Hologalegina</taxon>
        <taxon>IRL clade</taxon>
        <taxon>Trifolieae</taxon>
        <taxon>Trifolium</taxon>
    </lineage>
</organism>
<dbReference type="AlphaFoldDB" id="A0A2K3LY43"/>
<comment type="caution">
    <text evidence="1">The sequence shown here is derived from an EMBL/GenBank/DDBJ whole genome shotgun (WGS) entry which is preliminary data.</text>
</comment>
<proteinExistence type="predicted"/>
<protein>
    <submittedName>
        <fullName evidence="1">Uncharacterized protein</fullName>
    </submittedName>
</protein>
<reference evidence="1 2" key="2">
    <citation type="journal article" date="2017" name="Front. Plant Sci.">
        <title>Gene Classification and Mining of Molecular Markers Useful in Red Clover (Trifolium pratense) Breeding.</title>
        <authorList>
            <person name="Istvanek J."/>
            <person name="Dluhosova J."/>
            <person name="Dluhos P."/>
            <person name="Patkova L."/>
            <person name="Nedelnik J."/>
            <person name="Repkova J."/>
        </authorList>
    </citation>
    <scope>NUCLEOTIDE SEQUENCE [LARGE SCALE GENOMIC DNA]</scope>
    <source>
        <strain evidence="2">cv. Tatra</strain>
        <tissue evidence="1">Young leaves</tissue>
    </source>
</reference>
<accession>A0A2K3LY43</accession>
<reference evidence="1 2" key="1">
    <citation type="journal article" date="2014" name="Am. J. Bot.">
        <title>Genome assembly and annotation for red clover (Trifolium pratense; Fabaceae).</title>
        <authorList>
            <person name="Istvanek J."/>
            <person name="Jaros M."/>
            <person name="Krenek A."/>
            <person name="Repkova J."/>
        </authorList>
    </citation>
    <scope>NUCLEOTIDE SEQUENCE [LARGE SCALE GENOMIC DNA]</scope>
    <source>
        <strain evidence="2">cv. Tatra</strain>
        <tissue evidence="1">Young leaves</tissue>
    </source>
</reference>
<evidence type="ECO:0000313" key="1">
    <source>
        <dbReference type="EMBL" id="PNX83448.1"/>
    </source>
</evidence>
<dbReference type="Proteomes" id="UP000236291">
    <property type="component" value="Unassembled WGS sequence"/>
</dbReference>